<evidence type="ECO:0000256" key="2">
    <source>
        <dbReference type="ARBA" id="ARBA00022771"/>
    </source>
</evidence>
<evidence type="ECO:0000256" key="4">
    <source>
        <dbReference type="PROSITE-ProRule" id="PRU00600"/>
    </source>
</evidence>
<evidence type="ECO:0000259" key="6">
    <source>
        <dbReference type="PROSITE" id="PS51265"/>
    </source>
</evidence>
<dbReference type="Pfam" id="PF07535">
    <property type="entry name" value="zf-DBF"/>
    <property type="match status" value="1"/>
</dbReference>
<dbReference type="PANTHER" id="PTHR15375">
    <property type="entry name" value="ACTIVATOR OF S-PHASE KINASE-RELATED"/>
    <property type="match status" value="1"/>
</dbReference>
<dbReference type="SMART" id="SM00586">
    <property type="entry name" value="ZnF_DBF"/>
    <property type="match status" value="1"/>
</dbReference>
<dbReference type="EMBL" id="JACAZE010000015">
    <property type="protein sequence ID" value="KAF7298195.1"/>
    <property type="molecule type" value="Genomic_DNA"/>
</dbReference>
<dbReference type="InterPro" id="IPR013939">
    <property type="entry name" value="Regulatory_Dfp1/Him1"/>
</dbReference>
<feature type="compositionally biased region" description="Basic and acidic residues" evidence="5">
    <location>
        <begin position="39"/>
        <end position="60"/>
    </location>
</feature>
<dbReference type="GO" id="GO:0010571">
    <property type="term" value="P:positive regulation of nuclear cell cycle DNA replication"/>
    <property type="evidence" value="ECO:0007669"/>
    <property type="project" value="TreeGrafter"/>
</dbReference>
<evidence type="ECO:0000256" key="1">
    <source>
        <dbReference type="ARBA" id="ARBA00022723"/>
    </source>
</evidence>
<dbReference type="InterPro" id="IPR038545">
    <property type="entry name" value="Znf_DBF_sf"/>
</dbReference>
<dbReference type="InterPro" id="IPR006572">
    <property type="entry name" value="Znf_DBF"/>
</dbReference>
<evidence type="ECO:0000313" key="7">
    <source>
        <dbReference type="EMBL" id="KAF7298195.1"/>
    </source>
</evidence>
<dbReference type="GO" id="GO:0043539">
    <property type="term" value="F:protein serine/threonine kinase activator activity"/>
    <property type="evidence" value="ECO:0007669"/>
    <property type="project" value="TreeGrafter"/>
</dbReference>
<name>A0A8H6SI04_MYCCL</name>
<keyword evidence="8" id="KW-1185">Reference proteome</keyword>
<feature type="region of interest" description="Disordered" evidence="5">
    <location>
        <begin position="125"/>
        <end position="150"/>
    </location>
</feature>
<dbReference type="GO" id="GO:1901987">
    <property type="term" value="P:regulation of cell cycle phase transition"/>
    <property type="evidence" value="ECO:0007669"/>
    <property type="project" value="TreeGrafter"/>
</dbReference>
<keyword evidence="3" id="KW-0862">Zinc</keyword>
<dbReference type="InterPro" id="IPR036420">
    <property type="entry name" value="BRCT_dom_sf"/>
</dbReference>
<proteinExistence type="predicted"/>
<reference evidence="7" key="1">
    <citation type="submission" date="2020-05" db="EMBL/GenBank/DDBJ databases">
        <title>Mycena genomes resolve the evolution of fungal bioluminescence.</title>
        <authorList>
            <person name="Tsai I.J."/>
        </authorList>
    </citation>
    <scope>NUCLEOTIDE SEQUENCE</scope>
    <source>
        <strain evidence="7">110903Hualien_Pintung</strain>
    </source>
</reference>
<dbReference type="Pfam" id="PF08630">
    <property type="entry name" value="Dfp1_Him1_M"/>
    <property type="match status" value="1"/>
</dbReference>
<dbReference type="InterPro" id="IPR055116">
    <property type="entry name" value="DBF4_BRCT"/>
</dbReference>
<dbReference type="GO" id="GO:0003676">
    <property type="term" value="F:nucleic acid binding"/>
    <property type="evidence" value="ECO:0007669"/>
    <property type="project" value="InterPro"/>
</dbReference>
<feature type="compositionally biased region" description="Low complexity" evidence="5">
    <location>
        <begin position="1"/>
        <end position="10"/>
    </location>
</feature>
<dbReference type="PANTHER" id="PTHR15375:SF26">
    <property type="entry name" value="PROTEIN CHIFFON"/>
    <property type="match status" value="1"/>
</dbReference>
<keyword evidence="1" id="KW-0479">Metal-binding</keyword>
<protein>
    <submittedName>
        <fullName evidence="7">DBF4-type domain-containing protein</fullName>
    </submittedName>
</protein>
<dbReference type="Proteomes" id="UP000613580">
    <property type="component" value="Unassembled WGS sequence"/>
</dbReference>
<dbReference type="Gene3D" id="6.10.250.3410">
    <property type="entry name" value="DBF zinc finger"/>
    <property type="match status" value="1"/>
</dbReference>
<evidence type="ECO:0000256" key="3">
    <source>
        <dbReference type="ARBA" id="ARBA00022833"/>
    </source>
</evidence>
<dbReference type="GO" id="GO:0031431">
    <property type="term" value="C:Dbf4-dependent protein kinase complex"/>
    <property type="evidence" value="ECO:0007669"/>
    <property type="project" value="TreeGrafter"/>
</dbReference>
<accession>A0A8H6SI04</accession>
<dbReference type="OrthoDB" id="21380at2759"/>
<dbReference type="InterPro" id="IPR051590">
    <property type="entry name" value="Replication_Regulatory_Kinase"/>
</dbReference>
<feature type="domain" description="DBF4-type" evidence="6">
    <location>
        <begin position="463"/>
        <end position="512"/>
    </location>
</feature>
<sequence>MATLRRTQPPLRQPQKRPRSPDHAAVDSAPKRLKGSAAQRDKEPDKDKARRHTEREQQRLEFKDKYSRAFPGWKFYIDVDNMPIESASVVKQTQAKIRQLGGSIESFFSNDITHFITFTDLQQTTTTTTTQDNNKENDMPRSRLRSPIKLRGQNGDDLDLLSKAKSFENTKIWPISKLNSVLDRCLDPGPTASGAAAQTAPSALAPQRSLSRLLQSERLHGTTERDPTQRRHDHKYFNRNTYFLLVEDLKEELAPIAIQEYVIPKGREAQNAKVPWPVLYCHPQSRGPFLQFDERERKRWEKTQRMEMEEADEREAHEKERMQRMMKRSAEAHWKACNQAGDLRRSASMNNMHRRALEEQQMVDLDGEVYDSAHPGGNVAASGNSVGITSTTGTTSTTGLALLNSLPPALRGRPEVITSRKSAILKPVAAAAAAGEMGPPAVVPGRLKKSRSTNTIRLPKREEGSKPGYCESCRTKFDDFNKHVQGKRHRNFAADDGNFLELDMALARVKRCTQEETRYANEEWKRKCAERYSANDDEDDEDDQLLLRAGDSSDYENSDGGMVDLDSD</sequence>
<keyword evidence="2 4" id="KW-0863">Zinc-finger</keyword>
<dbReference type="PROSITE" id="PS51265">
    <property type="entry name" value="ZF_DBF4"/>
    <property type="match status" value="1"/>
</dbReference>
<dbReference type="AlphaFoldDB" id="A0A8H6SI04"/>
<organism evidence="7 8">
    <name type="scientific">Mycena chlorophos</name>
    <name type="common">Agaric fungus</name>
    <name type="synonym">Agaricus chlorophos</name>
    <dbReference type="NCBI Taxonomy" id="658473"/>
    <lineage>
        <taxon>Eukaryota</taxon>
        <taxon>Fungi</taxon>
        <taxon>Dikarya</taxon>
        <taxon>Basidiomycota</taxon>
        <taxon>Agaricomycotina</taxon>
        <taxon>Agaricomycetes</taxon>
        <taxon>Agaricomycetidae</taxon>
        <taxon>Agaricales</taxon>
        <taxon>Marasmiineae</taxon>
        <taxon>Mycenaceae</taxon>
        <taxon>Mycena</taxon>
    </lineage>
</organism>
<dbReference type="Gene3D" id="3.40.50.10190">
    <property type="entry name" value="BRCT domain"/>
    <property type="match status" value="1"/>
</dbReference>
<evidence type="ECO:0000313" key="8">
    <source>
        <dbReference type="Proteomes" id="UP000613580"/>
    </source>
</evidence>
<feature type="region of interest" description="Disordered" evidence="5">
    <location>
        <begin position="531"/>
        <end position="568"/>
    </location>
</feature>
<dbReference type="FunFam" id="6.10.250.3410:FF:000001">
    <property type="entry name" value="Protein DBF4 homolog A"/>
    <property type="match status" value="1"/>
</dbReference>
<feature type="compositionally biased region" description="Acidic residues" evidence="5">
    <location>
        <begin position="535"/>
        <end position="544"/>
    </location>
</feature>
<comment type="caution">
    <text evidence="7">The sequence shown here is derived from an EMBL/GenBank/DDBJ whole genome shotgun (WGS) entry which is preliminary data.</text>
</comment>
<feature type="region of interest" description="Disordered" evidence="5">
    <location>
        <begin position="1"/>
        <end position="60"/>
    </location>
</feature>
<dbReference type="Pfam" id="PF22437">
    <property type="entry name" value="DBF4_BRCT"/>
    <property type="match status" value="1"/>
</dbReference>
<dbReference type="GO" id="GO:0008270">
    <property type="term" value="F:zinc ion binding"/>
    <property type="evidence" value="ECO:0007669"/>
    <property type="project" value="UniProtKB-KW"/>
</dbReference>
<evidence type="ECO:0000256" key="5">
    <source>
        <dbReference type="SAM" id="MobiDB-lite"/>
    </source>
</evidence>
<gene>
    <name evidence="7" type="ORF">HMN09_01041300</name>
</gene>